<organism evidence="3 4">
    <name type="scientific">Sphaerisporangium corydalis</name>
    <dbReference type="NCBI Taxonomy" id="1441875"/>
    <lineage>
        <taxon>Bacteria</taxon>
        <taxon>Bacillati</taxon>
        <taxon>Actinomycetota</taxon>
        <taxon>Actinomycetes</taxon>
        <taxon>Streptosporangiales</taxon>
        <taxon>Streptosporangiaceae</taxon>
        <taxon>Sphaerisporangium</taxon>
    </lineage>
</organism>
<evidence type="ECO:0000259" key="2">
    <source>
        <dbReference type="Pfam" id="PF03992"/>
    </source>
</evidence>
<evidence type="ECO:0000256" key="1">
    <source>
        <dbReference type="SAM" id="MobiDB-lite"/>
    </source>
</evidence>
<dbReference type="InterPro" id="IPR007138">
    <property type="entry name" value="ABM_dom"/>
</dbReference>
<accession>A0ABV9EEZ8</accession>
<evidence type="ECO:0000313" key="4">
    <source>
        <dbReference type="Proteomes" id="UP001595891"/>
    </source>
</evidence>
<dbReference type="InterPro" id="IPR011008">
    <property type="entry name" value="Dimeric_a/b-barrel"/>
</dbReference>
<name>A0ABV9EEZ8_9ACTN</name>
<dbReference type="EC" id="1.14.-.-" evidence="3"/>
<dbReference type="GO" id="GO:0004497">
    <property type="term" value="F:monooxygenase activity"/>
    <property type="evidence" value="ECO:0007669"/>
    <property type="project" value="UniProtKB-KW"/>
</dbReference>
<comment type="caution">
    <text evidence="3">The sequence shown here is derived from an EMBL/GenBank/DDBJ whole genome shotgun (WGS) entry which is preliminary data.</text>
</comment>
<evidence type="ECO:0000313" key="3">
    <source>
        <dbReference type="EMBL" id="MFC4587997.1"/>
    </source>
</evidence>
<feature type="region of interest" description="Disordered" evidence="1">
    <location>
        <begin position="74"/>
        <end position="95"/>
    </location>
</feature>
<dbReference type="EMBL" id="JBHSFN010000010">
    <property type="protein sequence ID" value="MFC4587997.1"/>
    <property type="molecule type" value="Genomic_DNA"/>
</dbReference>
<dbReference type="SUPFAM" id="SSF54909">
    <property type="entry name" value="Dimeric alpha+beta barrel"/>
    <property type="match status" value="1"/>
</dbReference>
<keyword evidence="4" id="KW-1185">Reference proteome</keyword>
<protein>
    <submittedName>
        <fullName evidence="3">Antibiotic biosynthesis monooxygenase family protein</fullName>
        <ecNumber evidence="3">1.14.-.-</ecNumber>
    </submittedName>
</protein>
<proteinExistence type="predicted"/>
<dbReference type="Proteomes" id="UP001595891">
    <property type="component" value="Unassembled WGS sequence"/>
</dbReference>
<keyword evidence="3" id="KW-0503">Monooxygenase</keyword>
<reference evidence="4" key="1">
    <citation type="journal article" date="2019" name="Int. J. Syst. Evol. Microbiol.">
        <title>The Global Catalogue of Microorganisms (GCM) 10K type strain sequencing project: providing services to taxonomists for standard genome sequencing and annotation.</title>
        <authorList>
            <consortium name="The Broad Institute Genomics Platform"/>
            <consortium name="The Broad Institute Genome Sequencing Center for Infectious Disease"/>
            <person name="Wu L."/>
            <person name="Ma J."/>
        </authorList>
    </citation>
    <scope>NUCLEOTIDE SEQUENCE [LARGE SCALE GENOMIC DNA]</scope>
    <source>
        <strain evidence="4">CCUG 49560</strain>
    </source>
</reference>
<feature type="domain" description="ABM" evidence="2">
    <location>
        <begin position="21"/>
        <end position="64"/>
    </location>
</feature>
<keyword evidence="3" id="KW-0560">Oxidoreductase</keyword>
<gene>
    <name evidence="3" type="ORF">ACFO8L_18035</name>
</gene>
<dbReference type="RefSeq" id="WP_262840769.1">
    <property type="nucleotide sequence ID" value="NZ_JANZYP010000002.1"/>
</dbReference>
<sequence>MSVLVFVHYRGPERPLRSGYAQTAGQLAATPGLLGVELLRGVGGEDRWVLLMRWSGMDAYQSWEGELRRLGHPSPLRPFQDRSRPGGHYEIFTEN</sequence>
<dbReference type="Pfam" id="PF03992">
    <property type="entry name" value="ABM"/>
    <property type="match status" value="1"/>
</dbReference>
<dbReference type="Gene3D" id="3.30.70.100">
    <property type="match status" value="1"/>
</dbReference>